<dbReference type="SUPFAM" id="SSF53098">
    <property type="entry name" value="Ribonuclease H-like"/>
    <property type="match status" value="1"/>
</dbReference>
<dbReference type="PROSITE" id="PS50994">
    <property type="entry name" value="INTEGRASE"/>
    <property type="match status" value="1"/>
</dbReference>
<keyword evidence="3" id="KW-1185">Reference proteome</keyword>
<dbReference type="Proteomes" id="UP000233551">
    <property type="component" value="Unassembled WGS sequence"/>
</dbReference>
<dbReference type="STRING" id="22663.A0A2I0KXJ4"/>
<dbReference type="InterPro" id="IPR012337">
    <property type="entry name" value="RNaseH-like_sf"/>
</dbReference>
<accession>A0A2I0KXJ4</accession>
<proteinExistence type="predicted"/>
<reference evidence="2 3" key="1">
    <citation type="submission" date="2017-11" db="EMBL/GenBank/DDBJ databases">
        <title>De-novo sequencing of pomegranate (Punica granatum L.) genome.</title>
        <authorList>
            <person name="Akparov Z."/>
            <person name="Amiraslanov A."/>
            <person name="Hajiyeva S."/>
            <person name="Abbasov M."/>
            <person name="Kaur K."/>
            <person name="Hamwieh A."/>
            <person name="Solovyev V."/>
            <person name="Salamov A."/>
            <person name="Braich B."/>
            <person name="Kosarev P."/>
            <person name="Mahmoud A."/>
            <person name="Hajiyev E."/>
            <person name="Babayeva S."/>
            <person name="Izzatullayeva V."/>
            <person name="Mammadov A."/>
            <person name="Mammadov A."/>
            <person name="Sharifova S."/>
            <person name="Ojaghi J."/>
            <person name="Eynullazada K."/>
            <person name="Bayramov B."/>
            <person name="Abdulazimova A."/>
            <person name="Shahmuradov I."/>
        </authorList>
    </citation>
    <scope>NUCLEOTIDE SEQUENCE [LARGE SCALE GENOMIC DNA]</scope>
    <source>
        <strain evidence="3">cv. AG2017</strain>
        <tissue evidence="2">Leaf</tissue>
    </source>
</reference>
<organism evidence="2 3">
    <name type="scientific">Punica granatum</name>
    <name type="common">Pomegranate</name>
    <dbReference type="NCBI Taxonomy" id="22663"/>
    <lineage>
        <taxon>Eukaryota</taxon>
        <taxon>Viridiplantae</taxon>
        <taxon>Streptophyta</taxon>
        <taxon>Embryophyta</taxon>
        <taxon>Tracheophyta</taxon>
        <taxon>Spermatophyta</taxon>
        <taxon>Magnoliopsida</taxon>
        <taxon>eudicotyledons</taxon>
        <taxon>Gunneridae</taxon>
        <taxon>Pentapetalae</taxon>
        <taxon>rosids</taxon>
        <taxon>malvids</taxon>
        <taxon>Myrtales</taxon>
        <taxon>Lythraceae</taxon>
        <taxon>Punica</taxon>
    </lineage>
</organism>
<name>A0A2I0KXJ4_PUNGR</name>
<gene>
    <name evidence="2" type="ORF">CRG98_006425</name>
</gene>
<dbReference type="Gene3D" id="1.10.340.70">
    <property type="match status" value="1"/>
</dbReference>
<dbReference type="InterPro" id="IPR036397">
    <property type="entry name" value="RNaseH_sf"/>
</dbReference>
<comment type="caution">
    <text evidence="2">The sequence shown here is derived from an EMBL/GenBank/DDBJ whole genome shotgun (WGS) entry which is preliminary data.</text>
</comment>
<dbReference type="AlphaFoldDB" id="A0A2I0KXJ4"/>
<protein>
    <recommendedName>
        <fullName evidence="1">Integrase catalytic domain-containing protein</fullName>
    </recommendedName>
</protein>
<sequence length="133" mass="15483">MGHFGVAKTFAILQEHFYWPHMKRDVERICGRCITCRQAKSKVQRNGLYTHLSIPSEPWIDISMDFVLGLPRTKRGRDSIFVVVDRFSKMTHFIPCHKTDDASHIADLFFREIVRLHGMPRTIVSDRNAKLLS</sequence>
<dbReference type="Gene3D" id="3.30.420.10">
    <property type="entry name" value="Ribonuclease H-like superfamily/Ribonuclease H"/>
    <property type="match status" value="1"/>
</dbReference>
<evidence type="ECO:0000259" key="1">
    <source>
        <dbReference type="PROSITE" id="PS50994"/>
    </source>
</evidence>
<dbReference type="EMBL" id="PGOL01000283">
    <property type="protein sequence ID" value="PKI73179.1"/>
    <property type="molecule type" value="Genomic_DNA"/>
</dbReference>
<dbReference type="GO" id="GO:0015074">
    <property type="term" value="P:DNA integration"/>
    <property type="evidence" value="ECO:0007669"/>
    <property type="project" value="InterPro"/>
</dbReference>
<dbReference type="PANTHER" id="PTHR35046">
    <property type="entry name" value="ZINC KNUCKLE (CCHC-TYPE) FAMILY PROTEIN"/>
    <property type="match status" value="1"/>
</dbReference>
<dbReference type="InterPro" id="IPR041588">
    <property type="entry name" value="Integrase_H2C2"/>
</dbReference>
<feature type="domain" description="Integrase catalytic" evidence="1">
    <location>
        <begin position="54"/>
        <end position="133"/>
    </location>
</feature>
<dbReference type="Pfam" id="PF17921">
    <property type="entry name" value="Integrase_H2C2"/>
    <property type="match status" value="1"/>
</dbReference>
<evidence type="ECO:0000313" key="3">
    <source>
        <dbReference type="Proteomes" id="UP000233551"/>
    </source>
</evidence>
<dbReference type="InterPro" id="IPR001584">
    <property type="entry name" value="Integrase_cat-core"/>
</dbReference>
<dbReference type="GO" id="GO:0003676">
    <property type="term" value="F:nucleic acid binding"/>
    <property type="evidence" value="ECO:0007669"/>
    <property type="project" value="InterPro"/>
</dbReference>
<evidence type="ECO:0000313" key="2">
    <source>
        <dbReference type="EMBL" id="PKI73179.1"/>
    </source>
</evidence>
<dbReference type="PANTHER" id="PTHR35046:SF9">
    <property type="entry name" value="RNA-DIRECTED DNA POLYMERASE"/>
    <property type="match status" value="1"/>
</dbReference>